<reference evidence="1" key="1">
    <citation type="submission" date="2018-05" db="EMBL/GenBank/DDBJ databases">
        <authorList>
            <person name="Lanie J.A."/>
            <person name="Ng W.-L."/>
            <person name="Kazmierczak K.M."/>
            <person name="Andrzejewski T.M."/>
            <person name="Davidsen T.M."/>
            <person name="Wayne K.J."/>
            <person name="Tettelin H."/>
            <person name="Glass J.I."/>
            <person name="Rusch D."/>
            <person name="Podicherti R."/>
            <person name="Tsui H.-C.T."/>
            <person name="Winkler M.E."/>
        </authorList>
    </citation>
    <scope>NUCLEOTIDE SEQUENCE</scope>
</reference>
<dbReference type="InterPro" id="IPR026341">
    <property type="entry name" value="T9SS_type_B"/>
</dbReference>
<evidence type="ECO:0008006" key="2">
    <source>
        <dbReference type="Google" id="ProtNLM"/>
    </source>
</evidence>
<dbReference type="NCBIfam" id="TIGR04131">
    <property type="entry name" value="Bac_Flav_CTERM"/>
    <property type="match status" value="1"/>
</dbReference>
<name>A0A381RAT6_9ZZZZ</name>
<gene>
    <name evidence="1" type="ORF">METZ01_LOCUS39367</name>
</gene>
<sequence length="453" mass="52242">MSKKSYKSSFITLLFIFINSFLYSQISDFGRFEINDIGGCLPIFVEIINENVDSSVTVIQYDFNYSLTTNIFNPSNSQSHTYLEAGTYIIAQAINQDGVEKIDLLEIEIKESKNIDIQLYNCENNKMNISINDNYYNGYELYINDILIQTLLSGKNDFDYSSFVGTNNKINGYIVGLFNNKNNNCNKFNFEIASIQNPQEEIIDSIILSDDKANFDLYYKPNKSTNYNIYIDNVIDSTFLSSSYIYFSDSKINFNNLTFDKQCIQVIEEYYCNSKFIEDEICLIYLSSYENNEGINLDLKSIGNFDSTIIYKNNTALKTFQNINNKYIDNQGIIMNEEICYTIKGYDEKKISISNTVCETPTNNYNPIPIPNAFTPNDDNLNDTFKPYESNVEDYTMLIFNKFGEKIFTSNDINIGWDGYFKGKISQGSYVYKIVFKINGKEIIQTGKFVLIK</sequence>
<accession>A0A381RAT6</accession>
<organism evidence="1">
    <name type="scientific">marine metagenome</name>
    <dbReference type="NCBI Taxonomy" id="408172"/>
    <lineage>
        <taxon>unclassified sequences</taxon>
        <taxon>metagenomes</taxon>
        <taxon>ecological metagenomes</taxon>
    </lineage>
</organism>
<dbReference type="Pfam" id="PF13585">
    <property type="entry name" value="CHU_C"/>
    <property type="match status" value="1"/>
</dbReference>
<dbReference type="AlphaFoldDB" id="A0A381RAT6"/>
<proteinExistence type="predicted"/>
<protein>
    <recommendedName>
        <fullName evidence="2">Gliding motility-associated C-terminal domain-containing protein</fullName>
    </recommendedName>
</protein>
<dbReference type="EMBL" id="UINC01001685">
    <property type="protein sequence ID" value="SUZ86513.1"/>
    <property type="molecule type" value="Genomic_DNA"/>
</dbReference>
<evidence type="ECO:0000313" key="1">
    <source>
        <dbReference type="EMBL" id="SUZ86513.1"/>
    </source>
</evidence>